<reference evidence="2" key="1">
    <citation type="journal article" date="2023" name="G3 (Bethesda)">
        <title>Genome assembly and association tests identify interacting loci associated with vigor, precocity, and sex in interspecific pistachio rootstocks.</title>
        <authorList>
            <person name="Palmer W."/>
            <person name="Jacygrad E."/>
            <person name="Sagayaradj S."/>
            <person name="Cavanaugh K."/>
            <person name="Han R."/>
            <person name="Bertier L."/>
            <person name="Beede B."/>
            <person name="Kafkas S."/>
            <person name="Golino D."/>
            <person name="Preece J."/>
            <person name="Michelmore R."/>
        </authorList>
    </citation>
    <scope>NUCLEOTIDE SEQUENCE [LARGE SCALE GENOMIC DNA]</scope>
</reference>
<gene>
    <name evidence="1" type="ORF">Pint_15457</name>
</gene>
<proteinExistence type="predicted"/>
<dbReference type="Proteomes" id="UP001163603">
    <property type="component" value="Chromosome 2"/>
</dbReference>
<dbReference type="EMBL" id="CM047737">
    <property type="protein sequence ID" value="KAJ0048909.1"/>
    <property type="molecule type" value="Genomic_DNA"/>
</dbReference>
<keyword evidence="2" id="KW-1185">Reference proteome</keyword>
<comment type="caution">
    <text evidence="1">The sequence shown here is derived from an EMBL/GenBank/DDBJ whole genome shotgun (WGS) entry which is preliminary data.</text>
</comment>
<organism evidence="1 2">
    <name type="scientific">Pistacia integerrima</name>
    <dbReference type="NCBI Taxonomy" id="434235"/>
    <lineage>
        <taxon>Eukaryota</taxon>
        <taxon>Viridiplantae</taxon>
        <taxon>Streptophyta</taxon>
        <taxon>Embryophyta</taxon>
        <taxon>Tracheophyta</taxon>
        <taxon>Spermatophyta</taxon>
        <taxon>Magnoliopsida</taxon>
        <taxon>eudicotyledons</taxon>
        <taxon>Gunneridae</taxon>
        <taxon>Pentapetalae</taxon>
        <taxon>rosids</taxon>
        <taxon>malvids</taxon>
        <taxon>Sapindales</taxon>
        <taxon>Anacardiaceae</taxon>
        <taxon>Pistacia</taxon>
    </lineage>
</organism>
<name>A0ACC0ZF75_9ROSI</name>
<sequence length="393" mass="45313">MKTHIKTEIPFDEGPSSKGYLQDFHHLDHQFHANGCSSNPMFGVQTPCFDSLDAFSAHVMNNFQSGGYLEHYHQIMNPPVDVTGSNQSHMTLSFQEIRPANFVVSDEVSCVSADNISSYYKKSGMNKNNRPYLSTRRTLKVGKKYNVVKGQWTIDEDRLLIRLVEQHGMRKWSHIAQMLPGRIGKQCRERWHNHLRPDIKKDTWSEEEDKALIEAHAEIGNKWAEIAKRLPGRTENSIKNHWNATKRRQFSKRKCRSKNQRASLLQDYIKTLNFTSTSTKHQAKTSSNINNKTKLVSDQTPADDDFCPRDHLVQDFDFNEVPDFDFDDDKLFEENCSIDSLIEQMPCDPVDDDDDDQKSFEMELPILDVAPVMESQVKEDLDLVEMIAQATNL</sequence>
<evidence type="ECO:0000313" key="2">
    <source>
        <dbReference type="Proteomes" id="UP001163603"/>
    </source>
</evidence>
<accession>A0ACC0ZF75</accession>
<protein>
    <submittedName>
        <fullName evidence="1">Uncharacterized protein</fullName>
    </submittedName>
</protein>
<evidence type="ECO:0000313" key="1">
    <source>
        <dbReference type="EMBL" id="KAJ0048909.1"/>
    </source>
</evidence>